<accession>V5SFL5</accession>
<proteinExistence type="predicted"/>
<gene>
    <name evidence="1" type="ORF">W911_16860</name>
</gene>
<protein>
    <submittedName>
        <fullName evidence="1">Uncharacterized protein</fullName>
    </submittedName>
</protein>
<dbReference type="EMBL" id="CP006912">
    <property type="protein sequence ID" value="AHB49686.1"/>
    <property type="molecule type" value="Genomic_DNA"/>
</dbReference>
<name>V5SFL5_9HYPH</name>
<dbReference type="KEGG" id="hni:W911_16860"/>
<sequence length="485" mass="53165">MRRTSSGEILSEVYSARIEAVEALTAAEAAPSAANVTALTSAADALTKASARYGSAPTGDIYHAFAKLMEIAGLLGEWQLAVLNAAPEADRFLRAAKERAQAMKGESVPPLLEQLPDLVEAISTTAQAKAFVAQLAKVPLPIGLYHVAPEEPRERHTKHDPDTESAKAKLAVAFLEFTVDGRPLADVHYMAPMQIHDLDVTVRVSRWPEKAERLVLRPVSVVSASFYQLPTFEFLAPSGDGPFKFQDHKHATLTMAQSILARPLEFKYTAEFEPRGTEQPVEVVGQRTLRLEAIDWERNPQTGYTSIDRKLIQIRDQLRGMAGVPEDDIAEALKIAVSLGKLAGQAVQDNRFPQPLKEKDFQTETLRHLRSEPSVGSTLQEHPRAGGGITDLSFKGLPIELKAETDKTLQLQDCQGYVEQSQAYAVANGRRLGILCVLDTSPKKAPPFPAEEGIGLLFRNQNDRRVPIITLLIQGNLTKPSQFSV</sequence>
<dbReference type="PATRIC" id="fig|1029756.8.peg.3511"/>
<organism evidence="1 2">
    <name type="scientific">Hyphomicrobium nitrativorans NL23</name>
    <dbReference type="NCBI Taxonomy" id="1029756"/>
    <lineage>
        <taxon>Bacteria</taxon>
        <taxon>Pseudomonadati</taxon>
        <taxon>Pseudomonadota</taxon>
        <taxon>Alphaproteobacteria</taxon>
        <taxon>Hyphomicrobiales</taxon>
        <taxon>Hyphomicrobiaceae</taxon>
        <taxon>Hyphomicrobium</taxon>
    </lineage>
</organism>
<dbReference type="AlphaFoldDB" id="V5SFL5"/>
<reference evidence="1 2" key="1">
    <citation type="journal article" date="2014" name="Genome Announc.">
        <title>Complete Genome Sequence of Hyphomicrobium nitrativorans Strain NL23, a Denitrifying Bacterium Isolated from Biofilm of a Methanol-Fed Denitrification System Treating Seawater at the Montreal Biodome.</title>
        <authorList>
            <person name="Martineau C."/>
            <person name="Villeneuve C."/>
            <person name="Mauffrey F."/>
            <person name="Villemur R."/>
        </authorList>
    </citation>
    <scope>NUCLEOTIDE SEQUENCE [LARGE SCALE GENOMIC DNA]</scope>
    <source>
        <strain evidence="1">NL23</strain>
    </source>
</reference>
<dbReference type="HOGENOM" id="CLU_567148_0_0_5"/>
<keyword evidence="2" id="KW-1185">Reference proteome</keyword>
<dbReference type="Proteomes" id="UP000018542">
    <property type="component" value="Chromosome"/>
</dbReference>
<evidence type="ECO:0000313" key="2">
    <source>
        <dbReference type="Proteomes" id="UP000018542"/>
    </source>
</evidence>
<evidence type="ECO:0000313" key="1">
    <source>
        <dbReference type="EMBL" id="AHB49686.1"/>
    </source>
</evidence>